<dbReference type="Gene3D" id="3.50.14.10">
    <property type="entry name" value="Replication terminator Tus, domain 1 superfamily/Replication terminator Tus"/>
    <property type="match status" value="1"/>
</dbReference>
<name>A0ABP9WSF6_9GAMM</name>
<dbReference type="EMBL" id="BAABRT010000025">
    <property type="protein sequence ID" value="GAA5526049.1"/>
    <property type="molecule type" value="Genomic_DNA"/>
</dbReference>
<evidence type="ECO:0000313" key="3">
    <source>
        <dbReference type="EMBL" id="GAA5526049.1"/>
    </source>
</evidence>
<dbReference type="InterPro" id="IPR036381">
    <property type="entry name" value="Tus_dom1"/>
</dbReference>
<dbReference type="Proteomes" id="UP001408594">
    <property type="component" value="Unassembled WGS sequence"/>
</dbReference>
<evidence type="ECO:0000256" key="2">
    <source>
        <dbReference type="SAM" id="MobiDB-lite"/>
    </source>
</evidence>
<feature type="region of interest" description="Disordered" evidence="2">
    <location>
        <begin position="284"/>
        <end position="305"/>
    </location>
</feature>
<reference evidence="3 4" key="1">
    <citation type="submission" date="2024-02" db="EMBL/GenBank/DDBJ databases">
        <title>Microbulbifer aestuariivivens NBRC 112533.</title>
        <authorList>
            <person name="Ichikawa N."/>
            <person name="Katano-Makiyama Y."/>
            <person name="Hidaka K."/>
        </authorList>
    </citation>
    <scope>NUCLEOTIDE SEQUENCE [LARGE SCALE GENOMIC DNA]</scope>
    <source>
        <strain evidence="3 4">NBRC 112533</strain>
    </source>
</reference>
<keyword evidence="4" id="KW-1185">Reference proteome</keyword>
<sequence>MTEQDKTPFGAADKVKKAEAAKSLTPLLNEMHQSAAALQQNLRQLERDSHASRRRLETYLLQPPYARQAAEQIGETFEQPFALTGALFAQLSYPEDAGSDARITLQIPGLLCAPMETVALAQHLNRAKLAFAHGVKAFREATGRHSANERDRQLRELFAAAGYPRLHLRQCYRQILLCPERPDALTLSWIKARKSIRKVSADWCERQLVKMDPQGADAGIQYQRQLLAGLNRSQQDNLRQVQVQNRPNLQVAEIFRGDEGERYHQVGYAAMPVLVVNDGSGQLPEYSRVGNEPPEGRRRQRRDLSLDREPFLPALRVHLRHTH</sequence>
<evidence type="ECO:0008006" key="5">
    <source>
        <dbReference type="Google" id="ProtNLM"/>
    </source>
</evidence>
<accession>A0ABP9WSF6</accession>
<feature type="coiled-coil region" evidence="1">
    <location>
        <begin position="28"/>
        <end position="55"/>
    </location>
</feature>
<gene>
    <name evidence="3" type="ORF">Maes01_02638</name>
</gene>
<keyword evidence="1" id="KW-0175">Coiled coil</keyword>
<organism evidence="3 4">
    <name type="scientific">Microbulbifer aestuariivivens</name>
    <dbReference type="NCBI Taxonomy" id="1908308"/>
    <lineage>
        <taxon>Bacteria</taxon>
        <taxon>Pseudomonadati</taxon>
        <taxon>Pseudomonadota</taxon>
        <taxon>Gammaproteobacteria</taxon>
        <taxon>Cellvibrionales</taxon>
        <taxon>Microbulbiferaceae</taxon>
        <taxon>Microbulbifer</taxon>
    </lineage>
</organism>
<feature type="compositionally biased region" description="Basic and acidic residues" evidence="2">
    <location>
        <begin position="294"/>
        <end position="305"/>
    </location>
</feature>
<protein>
    <recommendedName>
        <fullName evidence="5">DNA replication terminus site-binding protein</fullName>
    </recommendedName>
</protein>
<comment type="caution">
    <text evidence="3">The sequence shown here is derived from an EMBL/GenBank/DDBJ whole genome shotgun (WGS) entry which is preliminary data.</text>
</comment>
<evidence type="ECO:0000313" key="4">
    <source>
        <dbReference type="Proteomes" id="UP001408594"/>
    </source>
</evidence>
<dbReference type="RefSeq" id="WP_345552199.1">
    <property type="nucleotide sequence ID" value="NZ_BAABRT010000025.1"/>
</dbReference>
<proteinExistence type="predicted"/>
<evidence type="ECO:0000256" key="1">
    <source>
        <dbReference type="SAM" id="Coils"/>
    </source>
</evidence>